<name>A0A8S4QQX7_9NEOP</name>
<evidence type="ECO:0000313" key="2">
    <source>
        <dbReference type="EMBL" id="CAH2215551.1"/>
    </source>
</evidence>
<dbReference type="AlphaFoldDB" id="A0A8S4QQX7"/>
<dbReference type="EMBL" id="CAKXAJ010011977">
    <property type="protein sequence ID" value="CAH2215551.1"/>
    <property type="molecule type" value="Genomic_DNA"/>
</dbReference>
<comment type="caution">
    <text evidence="2">The sequence shown here is derived from an EMBL/GenBank/DDBJ whole genome shotgun (WGS) entry which is preliminary data.</text>
</comment>
<reference evidence="2" key="1">
    <citation type="submission" date="2022-03" db="EMBL/GenBank/DDBJ databases">
        <authorList>
            <person name="Lindestad O."/>
        </authorList>
    </citation>
    <scope>NUCLEOTIDE SEQUENCE</scope>
</reference>
<keyword evidence="3" id="KW-1185">Reference proteome</keyword>
<organism evidence="2 3">
    <name type="scientific">Pararge aegeria aegeria</name>
    <dbReference type="NCBI Taxonomy" id="348720"/>
    <lineage>
        <taxon>Eukaryota</taxon>
        <taxon>Metazoa</taxon>
        <taxon>Ecdysozoa</taxon>
        <taxon>Arthropoda</taxon>
        <taxon>Hexapoda</taxon>
        <taxon>Insecta</taxon>
        <taxon>Pterygota</taxon>
        <taxon>Neoptera</taxon>
        <taxon>Endopterygota</taxon>
        <taxon>Lepidoptera</taxon>
        <taxon>Glossata</taxon>
        <taxon>Ditrysia</taxon>
        <taxon>Papilionoidea</taxon>
        <taxon>Nymphalidae</taxon>
        <taxon>Satyrinae</taxon>
        <taxon>Satyrini</taxon>
        <taxon>Parargina</taxon>
        <taxon>Pararge</taxon>
    </lineage>
</organism>
<feature type="compositionally biased region" description="Low complexity" evidence="1">
    <location>
        <begin position="54"/>
        <end position="71"/>
    </location>
</feature>
<evidence type="ECO:0000313" key="3">
    <source>
        <dbReference type="Proteomes" id="UP000838756"/>
    </source>
</evidence>
<evidence type="ECO:0000256" key="1">
    <source>
        <dbReference type="SAM" id="MobiDB-lite"/>
    </source>
</evidence>
<gene>
    <name evidence="2" type="primary">jg24263</name>
    <name evidence="2" type="ORF">PAEG_LOCUS3683</name>
</gene>
<proteinExistence type="predicted"/>
<feature type="region of interest" description="Disordered" evidence="1">
    <location>
        <begin position="22"/>
        <end position="71"/>
    </location>
</feature>
<accession>A0A8S4QQX7</accession>
<dbReference type="Proteomes" id="UP000838756">
    <property type="component" value="Unassembled WGS sequence"/>
</dbReference>
<sequence>MLNRLFFRLPNKEYVGWYSVCQRPDATTEAPKKSTESSEESTSAEKSEVEAETEAVPAETTPAPPLRGLDALIARRRAAGIGGRPARPVRGARTP</sequence>
<protein>
    <submittedName>
        <fullName evidence="2">Jg24263 protein</fullName>
    </submittedName>
</protein>